<evidence type="ECO:0000256" key="1">
    <source>
        <dbReference type="ARBA" id="ARBA00023125"/>
    </source>
</evidence>
<dbReference type="PANTHER" id="PTHR30328:SF54">
    <property type="entry name" value="HTH-TYPE TRANSCRIPTIONAL REPRESSOR SCO4008"/>
    <property type="match status" value="1"/>
</dbReference>
<sequence>MELNEKQLQIITVAEKLFAENGFTGTSVRNIAKEAGINIAMISYYFGSKEKLLEHLVVYRMANFKIDLLSVINKDDVGFKKRLDQLVTLFVMRIHENQRIYKIIHTELSKESGCLTFEHYINQKKENHQTLESFIIKGQQAGIFKENIEIPLIIPTLIGIYFHFNYNQEYFNQIYSIKSKRQTDSFVKTTLTKHIQTTLKALLTYEN</sequence>
<keyword evidence="1 2" id="KW-0238">DNA-binding</keyword>
<dbReference type="Pfam" id="PF00440">
    <property type="entry name" value="TetR_N"/>
    <property type="match status" value="1"/>
</dbReference>
<name>A0A4Q0NY87_9FLAO</name>
<evidence type="ECO:0000256" key="2">
    <source>
        <dbReference type="PROSITE-ProRule" id="PRU00335"/>
    </source>
</evidence>
<protein>
    <submittedName>
        <fullName evidence="4">TetR family transcriptional regulator</fullName>
    </submittedName>
</protein>
<dbReference type="SUPFAM" id="SSF46689">
    <property type="entry name" value="Homeodomain-like"/>
    <property type="match status" value="1"/>
</dbReference>
<dbReference type="Gene3D" id="1.10.357.10">
    <property type="entry name" value="Tetracycline Repressor, domain 2"/>
    <property type="match status" value="1"/>
</dbReference>
<reference evidence="4 5" key="1">
    <citation type="submission" date="2018-07" db="EMBL/GenBank/DDBJ databases">
        <title>Leeuwenhoekiella genomics.</title>
        <authorList>
            <person name="Tahon G."/>
            <person name="Willems A."/>
        </authorList>
    </citation>
    <scope>NUCLEOTIDE SEQUENCE [LARGE SCALE GENOMIC DNA]</scope>
    <source>
        <strain evidence="4 5">LMG 29608</strain>
    </source>
</reference>
<organism evidence="4 5">
    <name type="scientific">Leeuwenhoekiella polynyae</name>
    <dbReference type="NCBI Taxonomy" id="1550906"/>
    <lineage>
        <taxon>Bacteria</taxon>
        <taxon>Pseudomonadati</taxon>
        <taxon>Bacteroidota</taxon>
        <taxon>Flavobacteriia</taxon>
        <taxon>Flavobacteriales</taxon>
        <taxon>Flavobacteriaceae</taxon>
        <taxon>Leeuwenhoekiella</taxon>
    </lineage>
</organism>
<dbReference type="PROSITE" id="PS50977">
    <property type="entry name" value="HTH_TETR_2"/>
    <property type="match status" value="1"/>
</dbReference>
<dbReference type="InterPro" id="IPR001647">
    <property type="entry name" value="HTH_TetR"/>
</dbReference>
<dbReference type="OrthoDB" id="9789566at2"/>
<keyword evidence="5" id="KW-1185">Reference proteome</keyword>
<feature type="DNA-binding region" description="H-T-H motif" evidence="2">
    <location>
        <begin position="27"/>
        <end position="46"/>
    </location>
</feature>
<dbReference type="PROSITE" id="PS01081">
    <property type="entry name" value="HTH_TETR_1"/>
    <property type="match status" value="1"/>
</dbReference>
<dbReference type="InterPro" id="IPR009057">
    <property type="entry name" value="Homeodomain-like_sf"/>
</dbReference>
<dbReference type="GO" id="GO:0003677">
    <property type="term" value="F:DNA binding"/>
    <property type="evidence" value="ECO:0007669"/>
    <property type="project" value="UniProtKB-UniRule"/>
</dbReference>
<comment type="caution">
    <text evidence="4">The sequence shown here is derived from an EMBL/GenBank/DDBJ whole genome shotgun (WGS) entry which is preliminary data.</text>
</comment>
<dbReference type="AlphaFoldDB" id="A0A4Q0NY87"/>
<dbReference type="InterPro" id="IPR023772">
    <property type="entry name" value="DNA-bd_HTH_TetR-type_CS"/>
</dbReference>
<dbReference type="InterPro" id="IPR036271">
    <property type="entry name" value="Tet_transcr_reg_TetR-rel_C_sf"/>
</dbReference>
<gene>
    <name evidence="4" type="ORF">DSM02_3093</name>
</gene>
<dbReference type="PANTHER" id="PTHR30328">
    <property type="entry name" value="TRANSCRIPTIONAL REPRESSOR"/>
    <property type="match status" value="1"/>
</dbReference>
<evidence type="ECO:0000313" key="5">
    <source>
        <dbReference type="Proteomes" id="UP000289859"/>
    </source>
</evidence>
<accession>A0A4Q0NY87</accession>
<evidence type="ECO:0000259" key="3">
    <source>
        <dbReference type="PROSITE" id="PS50977"/>
    </source>
</evidence>
<dbReference type="InterPro" id="IPR050109">
    <property type="entry name" value="HTH-type_TetR-like_transc_reg"/>
</dbReference>
<proteinExistence type="predicted"/>
<dbReference type="Proteomes" id="UP000289859">
    <property type="component" value="Unassembled WGS sequence"/>
</dbReference>
<dbReference type="EMBL" id="QOVK01000017">
    <property type="protein sequence ID" value="RXG17757.1"/>
    <property type="molecule type" value="Genomic_DNA"/>
</dbReference>
<feature type="domain" description="HTH tetR-type" evidence="3">
    <location>
        <begin position="4"/>
        <end position="64"/>
    </location>
</feature>
<dbReference type="RefSeq" id="WP_128766411.1">
    <property type="nucleotide sequence ID" value="NZ_JBHUOO010000042.1"/>
</dbReference>
<evidence type="ECO:0000313" key="4">
    <source>
        <dbReference type="EMBL" id="RXG17757.1"/>
    </source>
</evidence>
<dbReference type="PRINTS" id="PR00455">
    <property type="entry name" value="HTHTETR"/>
</dbReference>
<dbReference type="SUPFAM" id="SSF48498">
    <property type="entry name" value="Tetracyclin repressor-like, C-terminal domain"/>
    <property type="match status" value="1"/>
</dbReference>